<organism evidence="1 2">
    <name type="scientific">Saccoglossus kowalevskii</name>
    <name type="common">Acorn worm</name>
    <dbReference type="NCBI Taxonomy" id="10224"/>
    <lineage>
        <taxon>Eukaryota</taxon>
        <taxon>Metazoa</taxon>
        <taxon>Hemichordata</taxon>
        <taxon>Enteropneusta</taxon>
        <taxon>Harrimaniidae</taxon>
        <taxon>Saccoglossus</taxon>
    </lineage>
</organism>
<evidence type="ECO:0000313" key="1">
    <source>
        <dbReference type="Proteomes" id="UP000694865"/>
    </source>
</evidence>
<accession>A0ABM0MXT1</accession>
<keyword evidence="1" id="KW-1185">Reference proteome</keyword>
<dbReference type="Proteomes" id="UP000694865">
    <property type="component" value="Unplaced"/>
</dbReference>
<dbReference type="PANTHER" id="PTHR37397:SF1">
    <property type="entry name" value="LTD DOMAIN-CONTAINING PROTEIN"/>
    <property type="match status" value="1"/>
</dbReference>
<name>A0ABM0MXT1_SACKO</name>
<feature type="non-terminal residue" evidence="2">
    <location>
        <position position="1"/>
    </location>
</feature>
<dbReference type="PANTHER" id="PTHR37397">
    <property type="entry name" value="SI:CH211-183D21.1"/>
    <property type="match status" value="1"/>
</dbReference>
<dbReference type="GeneID" id="102807381"/>
<sequence>VLYNGNTDVSYRVIGINEYYTDNNALFLIGPAGVAGPPDLIYERASSGFIKNGPSAVALYWAPESEFQTGTLATNVSLIDAVVMATDDDPAAQQLINVLTPGGEQVIEDRRFLEDDESINRCHYGNGDVFMTVSHLSPKLPNICPIITNITLVINEFSLTEDEQYIELWDGGYGSTSLDGYILVIFNESGISLITVDLNAFNTNTNGYFVVGFNIQSQIVIDQ</sequence>
<evidence type="ECO:0000313" key="2">
    <source>
        <dbReference type="RefSeq" id="XP_006824822.1"/>
    </source>
</evidence>
<protein>
    <submittedName>
        <fullName evidence="2">Uncharacterized protein LOC102807381</fullName>
    </submittedName>
</protein>
<gene>
    <name evidence="2" type="primary">LOC102807381</name>
</gene>
<feature type="non-terminal residue" evidence="2">
    <location>
        <position position="223"/>
    </location>
</feature>
<reference evidence="2" key="1">
    <citation type="submission" date="2025-08" db="UniProtKB">
        <authorList>
            <consortium name="RefSeq"/>
        </authorList>
    </citation>
    <scope>IDENTIFICATION</scope>
    <source>
        <tissue evidence="2">Testes</tissue>
    </source>
</reference>
<proteinExistence type="predicted"/>
<dbReference type="RefSeq" id="XP_006824822.1">
    <property type="nucleotide sequence ID" value="XM_006824759.1"/>
</dbReference>